<reference evidence="1" key="1">
    <citation type="submission" date="2023-06" db="EMBL/GenBank/DDBJ databases">
        <authorList>
            <consortium name="Lawrence Berkeley National Laboratory"/>
            <person name="Ahrendt S."/>
            <person name="Sahu N."/>
            <person name="Indic B."/>
            <person name="Wong-Bajracharya J."/>
            <person name="Merenyi Z."/>
            <person name="Ke H.-M."/>
            <person name="Monk M."/>
            <person name="Kocsube S."/>
            <person name="Drula E."/>
            <person name="Lipzen A."/>
            <person name="Balint B."/>
            <person name="Henrissat B."/>
            <person name="Andreopoulos B."/>
            <person name="Martin F.M."/>
            <person name="Harder C.B."/>
            <person name="Rigling D."/>
            <person name="Ford K.L."/>
            <person name="Foster G.D."/>
            <person name="Pangilinan J."/>
            <person name="Papanicolaou A."/>
            <person name="Barry K."/>
            <person name="LaButti K."/>
            <person name="Viragh M."/>
            <person name="Koriabine M."/>
            <person name="Yan M."/>
            <person name="Riley R."/>
            <person name="Champramary S."/>
            <person name="Plett K.L."/>
            <person name="Tsai I.J."/>
            <person name="Slot J."/>
            <person name="Sipos G."/>
            <person name="Plett J."/>
            <person name="Nagy L.G."/>
            <person name="Grigoriev I.V."/>
        </authorList>
    </citation>
    <scope>NUCLEOTIDE SEQUENCE</scope>
    <source>
        <strain evidence="1">HWK02</strain>
    </source>
</reference>
<organism evidence="1 2">
    <name type="scientific">Armillaria luteobubalina</name>
    <dbReference type="NCBI Taxonomy" id="153913"/>
    <lineage>
        <taxon>Eukaryota</taxon>
        <taxon>Fungi</taxon>
        <taxon>Dikarya</taxon>
        <taxon>Basidiomycota</taxon>
        <taxon>Agaricomycotina</taxon>
        <taxon>Agaricomycetes</taxon>
        <taxon>Agaricomycetidae</taxon>
        <taxon>Agaricales</taxon>
        <taxon>Marasmiineae</taxon>
        <taxon>Physalacriaceae</taxon>
        <taxon>Armillaria</taxon>
    </lineage>
</organism>
<dbReference type="GO" id="GO:0007166">
    <property type="term" value="P:cell surface receptor signaling pathway"/>
    <property type="evidence" value="ECO:0007669"/>
    <property type="project" value="InterPro"/>
</dbReference>
<dbReference type="InterPro" id="IPR036537">
    <property type="entry name" value="Adaptor_Cbl_N_dom_sf"/>
</dbReference>
<comment type="caution">
    <text evidence="1">The sequence shown here is derived from an EMBL/GenBank/DDBJ whole genome shotgun (WGS) entry which is preliminary data.</text>
</comment>
<dbReference type="CDD" id="cd21037">
    <property type="entry name" value="MLKL_NTD"/>
    <property type="match status" value="1"/>
</dbReference>
<evidence type="ECO:0000313" key="1">
    <source>
        <dbReference type="EMBL" id="KAK0496677.1"/>
    </source>
</evidence>
<dbReference type="EMBL" id="JAUEPU010000014">
    <property type="protein sequence ID" value="KAK0496677.1"/>
    <property type="molecule type" value="Genomic_DNA"/>
</dbReference>
<gene>
    <name evidence="1" type="ORF">EDD18DRAFT_1352519</name>
</gene>
<evidence type="ECO:0000313" key="2">
    <source>
        <dbReference type="Proteomes" id="UP001175228"/>
    </source>
</evidence>
<dbReference type="InterPro" id="IPR059179">
    <property type="entry name" value="MLKL-like_MCAfunc"/>
</dbReference>
<name>A0AA39UNJ6_9AGAR</name>
<sequence length="203" mass="22942">MPRNFSIDKWIQISKFATTVGEMAPFPYIKGAAGCVVMILEAIEKAGKNDKDLRALADDIRTTMGIVKESIEAHGISSATHFQAVCGEFQTYLKKLLSNLDNTQHNLDGKRFKHFLKVLKAREIADTINDYKQRMNNIKADYIVRGITDLQLEGPAMQDVLSTRITEAAETSQLRITSIVESRSDCIIDEIRNLREIQREHTT</sequence>
<protein>
    <submittedName>
        <fullName evidence="1">Uncharacterized protein</fullName>
    </submittedName>
</protein>
<keyword evidence="2" id="KW-1185">Reference proteome</keyword>
<dbReference type="Gene3D" id="1.20.930.20">
    <property type="entry name" value="Adaptor protein Cbl, N-terminal domain"/>
    <property type="match status" value="1"/>
</dbReference>
<accession>A0AA39UNJ6</accession>
<dbReference type="Proteomes" id="UP001175228">
    <property type="component" value="Unassembled WGS sequence"/>
</dbReference>
<proteinExistence type="predicted"/>
<dbReference type="AlphaFoldDB" id="A0AA39UNJ6"/>